<dbReference type="Gene3D" id="3.10.180.10">
    <property type="entry name" value="2,3-Dihydroxybiphenyl 1,2-Dioxygenase, domain 1"/>
    <property type="match status" value="1"/>
</dbReference>
<protein>
    <recommendedName>
        <fullName evidence="3">VOC domain-containing protein</fullName>
    </recommendedName>
</protein>
<reference evidence="1 2" key="1">
    <citation type="journal article" date="2016" name="Nat. Commun.">
        <title>Thousands of microbial genomes shed light on interconnected biogeochemical processes in an aquifer system.</title>
        <authorList>
            <person name="Anantharaman K."/>
            <person name="Brown C.T."/>
            <person name="Hug L.A."/>
            <person name="Sharon I."/>
            <person name="Castelle C.J."/>
            <person name="Probst A.J."/>
            <person name="Thomas B.C."/>
            <person name="Singh A."/>
            <person name="Wilkins M.J."/>
            <person name="Karaoz U."/>
            <person name="Brodie E.L."/>
            <person name="Williams K.H."/>
            <person name="Hubbard S.S."/>
            <person name="Banfield J.F."/>
        </authorList>
    </citation>
    <scope>NUCLEOTIDE SEQUENCE [LARGE SCALE GENOMIC DNA]</scope>
</reference>
<evidence type="ECO:0000313" key="2">
    <source>
        <dbReference type="Proteomes" id="UP000179076"/>
    </source>
</evidence>
<accession>A0A1F6V4G4</accession>
<evidence type="ECO:0000313" key="1">
    <source>
        <dbReference type="EMBL" id="OGI64334.1"/>
    </source>
</evidence>
<dbReference type="Proteomes" id="UP000179076">
    <property type="component" value="Unassembled WGS sequence"/>
</dbReference>
<dbReference type="InterPro" id="IPR029068">
    <property type="entry name" value="Glyas_Bleomycin-R_OHBP_Dase"/>
</dbReference>
<sequence>MTTTGLNHINLHAKRELLDALKEFYCDVVGLHIGSRPAFRNFGYWHYAGDKSVVHLYRADPMGRGRLLEIRIARSPSPATGGRGNPQTP</sequence>
<evidence type="ECO:0008006" key="3">
    <source>
        <dbReference type="Google" id="ProtNLM"/>
    </source>
</evidence>
<dbReference type="SUPFAM" id="SSF54593">
    <property type="entry name" value="Glyoxalase/Bleomycin resistance protein/Dihydroxybiphenyl dioxygenase"/>
    <property type="match status" value="1"/>
</dbReference>
<gene>
    <name evidence="1" type="ORF">A2W18_07655</name>
</gene>
<comment type="caution">
    <text evidence="1">The sequence shown here is derived from an EMBL/GenBank/DDBJ whole genome shotgun (WGS) entry which is preliminary data.</text>
</comment>
<dbReference type="EMBL" id="MFSP01000137">
    <property type="protein sequence ID" value="OGI64334.1"/>
    <property type="molecule type" value="Genomic_DNA"/>
</dbReference>
<dbReference type="AlphaFoldDB" id="A0A1F6V4G4"/>
<organism evidence="1 2">
    <name type="scientific">Candidatus Muproteobacteria bacterium RBG_16_60_9</name>
    <dbReference type="NCBI Taxonomy" id="1817755"/>
    <lineage>
        <taxon>Bacteria</taxon>
        <taxon>Pseudomonadati</taxon>
        <taxon>Pseudomonadota</taxon>
        <taxon>Candidatus Muproteobacteria</taxon>
    </lineage>
</organism>
<name>A0A1F6V4G4_9PROT</name>
<proteinExistence type="predicted"/>